<dbReference type="GO" id="GO:0010605">
    <property type="term" value="P:negative regulation of macromolecule metabolic process"/>
    <property type="evidence" value="ECO:0007669"/>
    <property type="project" value="UniProtKB-ARBA"/>
</dbReference>
<comment type="subcellular location">
    <subcellularLocation>
        <location evidence="3">Cytoplasm</location>
    </subcellularLocation>
</comment>
<dbReference type="InterPro" id="IPR002058">
    <property type="entry name" value="PAP_assoc"/>
</dbReference>
<keyword evidence="14" id="KW-1185">Reference proteome</keyword>
<dbReference type="Gene3D" id="3.30.460.10">
    <property type="entry name" value="Beta Polymerase, domain 2"/>
    <property type="match status" value="1"/>
</dbReference>
<feature type="region of interest" description="Disordered" evidence="10">
    <location>
        <begin position="986"/>
        <end position="1143"/>
    </location>
</feature>
<feature type="compositionally biased region" description="Low complexity" evidence="10">
    <location>
        <begin position="1200"/>
        <end position="1209"/>
    </location>
</feature>
<feature type="region of interest" description="Disordered" evidence="10">
    <location>
        <begin position="825"/>
        <end position="874"/>
    </location>
</feature>
<feature type="region of interest" description="Disordered" evidence="10">
    <location>
        <begin position="737"/>
        <end position="762"/>
    </location>
</feature>
<dbReference type="CDD" id="cd05402">
    <property type="entry name" value="NT_PAP_TUTase"/>
    <property type="match status" value="1"/>
</dbReference>
<dbReference type="GO" id="GO:0005737">
    <property type="term" value="C:cytoplasm"/>
    <property type="evidence" value="ECO:0007669"/>
    <property type="project" value="UniProtKB-SubCell"/>
</dbReference>
<dbReference type="EMBL" id="QEAQ01000064">
    <property type="protein sequence ID" value="TPX56832.1"/>
    <property type="molecule type" value="Genomic_DNA"/>
</dbReference>
<dbReference type="SUPFAM" id="SSF81301">
    <property type="entry name" value="Nucleotidyltransferase"/>
    <property type="match status" value="1"/>
</dbReference>
<dbReference type="GO" id="GO:1990817">
    <property type="term" value="F:poly(A) RNA polymerase activity"/>
    <property type="evidence" value="ECO:0007669"/>
    <property type="project" value="UniProtKB-EC"/>
</dbReference>
<dbReference type="Gene3D" id="1.10.1410.10">
    <property type="match status" value="2"/>
</dbReference>
<comment type="cofactor">
    <cofactor evidence="2">
        <name>Mg(2+)</name>
        <dbReference type="ChEBI" id="CHEBI:18420"/>
    </cofactor>
</comment>
<dbReference type="EC" id="2.7.7.19" evidence="5"/>
<feature type="compositionally biased region" description="Polar residues" evidence="10">
    <location>
        <begin position="1118"/>
        <end position="1128"/>
    </location>
</feature>
<evidence type="ECO:0000259" key="12">
    <source>
        <dbReference type="Pfam" id="PF22600"/>
    </source>
</evidence>
<keyword evidence="6" id="KW-0963">Cytoplasm</keyword>
<feature type="domain" description="Poly(A) RNA polymerase mitochondrial-like central palm" evidence="12">
    <location>
        <begin position="270"/>
        <end position="405"/>
    </location>
</feature>
<dbReference type="Pfam" id="PF22600">
    <property type="entry name" value="MTPAP-like_central"/>
    <property type="match status" value="1"/>
</dbReference>
<keyword evidence="7" id="KW-0808">Transferase</keyword>
<evidence type="ECO:0000256" key="9">
    <source>
        <dbReference type="ARBA" id="ARBA00022842"/>
    </source>
</evidence>
<evidence type="ECO:0000256" key="4">
    <source>
        <dbReference type="ARBA" id="ARBA00008593"/>
    </source>
</evidence>
<feature type="region of interest" description="Disordered" evidence="10">
    <location>
        <begin position="553"/>
        <end position="575"/>
    </location>
</feature>
<sequence length="1229" mass="135244">MDQMQQEQQASPEQYSQDHRGTLIDVLRRLLNRELRVLCAGALAAAPANELDTDALRTEVEVAFELNGTSDEIIDETLNLWKESVTKGDLTEEGTPDLGNNEHRELLRYYLETKNLFSSSLRKFLQSQEVIIQLDNEPWRFDFPEKGHKRVTLEPGPPTPRNKSDESTTYEDSSDVKSALNPGAVPPIIAELPSKKKRSRKKKNVAEKNEPVLIVVTENMISVAQIARQIASERAKMEKLGRVASSPTEGIERPGDLSLNVLREVGVVFRDLYETLIPPLSAEREREDLRRRFQEMMDEEYRFPKVTVTFFGSCINNLGFASSDVDIILEVDHKKRSPKQMAHYTSMYRLAATLRRWGMLEVFAIAGARVPICKFYDPESKLHCDMNFGNVLGRHNSRLLRTYTQIDPRVRPLIMLIKHWAKNRDVNDSADGGTISSYAYSLMVLNYLQIRGIIPSLQEICSDRDPVRLVISRQSATKRFHGRQAAKQDGRTNVLRAAPINWERQGVVVNVEDLIAIGKRDGLLTPAILRDDELTVAVLEQLVLAQYGAVDQTPSQTEDKANRKDKEKAGNDKKATNNVPRTILLADINFVDDMSHPRLGSFVSRGAALTEDEVWMGREGVASLFFDFLRYYAWDFYFRANHIVSVRKGGILTEVTPELEEWGSKTGMMLVVEDPFQLDRNTTGGVKHPALVVKEMRRGLKVLGKCLNGRSAGAAVEELMQETLYVRRKRLDAHALDKKAKLANTPNAGHGPASRETVQSNVKGRGKLTQSELLQGLAANKYTGVALAGRPEASSLAQRKEVATKLHSWQDGEKKVQVRSAHVAPQSGDVRAKGQPSHQQLNYGTGSQGQLGRLANLNHPNHPGGTRGRGRGDGHGGCHVNTFFVPDAVANVVLATPRTGIDKVVPGNTLLRADRTVAAVSSSASLHRGDMSPEPGPQKRFDMSTVLGKPATESALHPSLAPPFERIKKWDDHDKLAEKKMDGLMAGSLSQSSPSTGAIGGSTDDRTVKKGSSKMSIGKKQSTAAFKEPLTTVGDGKWKKGKDNEQQHSQVEVAASTHDARLSMRSAKQLNERQHPQAAVTASSHAQPNAEKPVLVEMSKSARRRASKKQLKAATKGSLISLQASGAPSQRAVGAPQNMPAAHGAKDETVELPVGAVFKEDTQRIHAFIEKRKVGATDGLLTAPATPTESGLKGAKGSAKQRGPPQHQQPRPKKQPEGVAAAQYPPIAP</sequence>
<evidence type="ECO:0000256" key="1">
    <source>
        <dbReference type="ARBA" id="ARBA00001936"/>
    </source>
</evidence>
<evidence type="ECO:0000256" key="10">
    <source>
        <dbReference type="SAM" id="MobiDB-lite"/>
    </source>
</evidence>
<comment type="similarity">
    <text evidence="4">Belongs to the DNA polymerase type-B-like family.</text>
</comment>
<proteinExistence type="inferred from homology"/>
<evidence type="ECO:0000256" key="5">
    <source>
        <dbReference type="ARBA" id="ARBA00012388"/>
    </source>
</evidence>
<evidence type="ECO:0000256" key="7">
    <source>
        <dbReference type="ARBA" id="ARBA00022679"/>
    </source>
</evidence>
<dbReference type="Proteomes" id="UP000318582">
    <property type="component" value="Unassembled WGS sequence"/>
</dbReference>
<evidence type="ECO:0000313" key="13">
    <source>
        <dbReference type="EMBL" id="TPX56832.1"/>
    </source>
</evidence>
<dbReference type="STRING" id="109895.A0A507DZK4"/>
<feature type="region of interest" description="Disordered" evidence="10">
    <location>
        <begin position="1174"/>
        <end position="1229"/>
    </location>
</feature>
<feature type="compositionally biased region" description="Basic and acidic residues" evidence="10">
    <location>
        <begin position="557"/>
        <end position="575"/>
    </location>
</feature>
<name>A0A507DZK4_9FUNG</name>
<evidence type="ECO:0000256" key="2">
    <source>
        <dbReference type="ARBA" id="ARBA00001946"/>
    </source>
</evidence>
<feature type="compositionally biased region" description="Polar residues" evidence="10">
    <location>
        <begin position="836"/>
        <end position="850"/>
    </location>
</feature>
<dbReference type="GO" id="GO:0031123">
    <property type="term" value="P:RNA 3'-end processing"/>
    <property type="evidence" value="ECO:0007669"/>
    <property type="project" value="TreeGrafter"/>
</dbReference>
<keyword evidence="8" id="KW-0479">Metal-binding</keyword>
<dbReference type="SUPFAM" id="SSF81631">
    <property type="entry name" value="PAP/OAS1 substrate-binding domain"/>
    <property type="match status" value="1"/>
</dbReference>
<feature type="domain" description="PAP-associated" evidence="11">
    <location>
        <begin position="621"/>
        <end position="679"/>
    </location>
</feature>
<comment type="cofactor">
    <cofactor evidence="1">
        <name>Mn(2+)</name>
        <dbReference type="ChEBI" id="CHEBI:29035"/>
    </cofactor>
</comment>
<reference evidence="13 14" key="1">
    <citation type="journal article" date="2019" name="Sci. Rep.">
        <title>Comparative genomics of chytrid fungi reveal insights into the obligate biotrophic and pathogenic lifestyle of Synchytrium endobioticum.</title>
        <authorList>
            <person name="van de Vossenberg B.T.L.H."/>
            <person name="Warris S."/>
            <person name="Nguyen H.D.T."/>
            <person name="van Gent-Pelzer M.P.E."/>
            <person name="Joly D.L."/>
            <person name="van de Geest H.C."/>
            <person name="Bonants P.J.M."/>
            <person name="Smith D.S."/>
            <person name="Levesque C.A."/>
            <person name="van der Lee T.A.J."/>
        </authorList>
    </citation>
    <scope>NUCLEOTIDE SEQUENCE [LARGE SCALE GENOMIC DNA]</scope>
    <source>
        <strain evidence="13 14">CBS 809.83</strain>
    </source>
</reference>
<feature type="compositionally biased region" description="Basic and acidic residues" evidence="10">
    <location>
        <begin position="1036"/>
        <end position="1046"/>
    </location>
</feature>
<evidence type="ECO:0000313" key="14">
    <source>
        <dbReference type="Proteomes" id="UP000318582"/>
    </source>
</evidence>
<evidence type="ECO:0000256" key="3">
    <source>
        <dbReference type="ARBA" id="ARBA00004496"/>
    </source>
</evidence>
<evidence type="ECO:0000256" key="8">
    <source>
        <dbReference type="ARBA" id="ARBA00022723"/>
    </source>
</evidence>
<feature type="compositionally biased region" description="Basic residues" evidence="10">
    <location>
        <begin position="1101"/>
        <end position="1111"/>
    </location>
</feature>
<dbReference type="Pfam" id="PF03828">
    <property type="entry name" value="PAP_assoc"/>
    <property type="match status" value="1"/>
</dbReference>
<dbReference type="PANTHER" id="PTHR12271:SF40">
    <property type="entry name" value="POLY(A) RNA POLYMERASE GLD2"/>
    <property type="match status" value="1"/>
</dbReference>
<evidence type="ECO:0000256" key="6">
    <source>
        <dbReference type="ARBA" id="ARBA00022490"/>
    </source>
</evidence>
<dbReference type="GO" id="GO:0046872">
    <property type="term" value="F:metal ion binding"/>
    <property type="evidence" value="ECO:0007669"/>
    <property type="project" value="UniProtKB-KW"/>
</dbReference>
<dbReference type="AlphaFoldDB" id="A0A507DZK4"/>
<gene>
    <name evidence="13" type="ORF">PhCBS80983_g04252</name>
</gene>
<dbReference type="PANTHER" id="PTHR12271">
    <property type="entry name" value="POLY A POLYMERASE CID PAP -RELATED"/>
    <property type="match status" value="1"/>
</dbReference>
<feature type="compositionally biased region" description="Low complexity" evidence="10">
    <location>
        <begin position="1013"/>
        <end position="1022"/>
    </location>
</feature>
<accession>A0A507DZK4</accession>
<comment type="caution">
    <text evidence="13">The sequence shown here is derived from an EMBL/GenBank/DDBJ whole genome shotgun (WGS) entry which is preliminary data.</text>
</comment>
<dbReference type="InterPro" id="IPR054708">
    <property type="entry name" value="MTPAP-like_central"/>
</dbReference>
<evidence type="ECO:0000259" key="11">
    <source>
        <dbReference type="Pfam" id="PF03828"/>
    </source>
</evidence>
<protein>
    <recommendedName>
        <fullName evidence="5">polynucleotide adenylyltransferase</fullName>
        <ecNumber evidence="5">2.7.7.19</ecNumber>
    </recommendedName>
</protein>
<organism evidence="13 14">
    <name type="scientific">Powellomyces hirtus</name>
    <dbReference type="NCBI Taxonomy" id="109895"/>
    <lineage>
        <taxon>Eukaryota</taxon>
        <taxon>Fungi</taxon>
        <taxon>Fungi incertae sedis</taxon>
        <taxon>Chytridiomycota</taxon>
        <taxon>Chytridiomycota incertae sedis</taxon>
        <taxon>Chytridiomycetes</taxon>
        <taxon>Spizellomycetales</taxon>
        <taxon>Powellomycetaceae</taxon>
        <taxon>Powellomyces</taxon>
    </lineage>
</organism>
<keyword evidence="9" id="KW-0460">Magnesium</keyword>
<dbReference type="InterPro" id="IPR043519">
    <property type="entry name" value="NT_sf"/>
</dbReference>
<feature type="region of interest" description="Disordered" evidence="10">
    <location>
        <begin position="147"/>
        <end position="204"/>
    </location>
</feature>